<keyword evidence="6" id="KW-1185">Reference proteome</keyword>
<keyword evidence="2" id="KW-0240">DNA-directed RNA polymerase</keyword>
<dbReference type="GO" id="GO:0003677">
    <property type="term" value="F:DNA binding"/>
    <property type="evidence" value="ECO:0007669"/>
    <property type="project" value="InterPro"/>
</dbReference>
<evidence type="ECO:0000256" key="1">
    <source>
        <dbReference type="ARBA" id="ARBA00004123"/>
    </source>
</evidence>
<feature type="region of interest" description="Disordered" evidence="5">
    <location>
        <begin position="1"/>
        <end position="35"/>
    </location>
</feature>
<keyword evidence="3" id="KW-0804">Transcription</keyword>
<feature type="region of interest" description="Disordered" evidence="5">
    <location>
        <begin position="51"/>
        <end position="78"/>
    </location>
</feature>
<comment type="subcellular location">
    <subcellularLocation>
        <location evidence="1">Nucleus</location>
    </subcellularLocation>
</comment>
<evidence type="ECO:0000256" key="3">
    <source>
        <dbReference type="ARBA" id="ARBA00023163"/>
    </source>
</evidence>
<evidence type="ECO:0000256" key="4">
    <source>
        <dbReference type="ARBA" id="ARBA00023242"/>
    </source>
</evidence>
<keyword evidence="4" id="KW-0539">Nucleus</keyword>
<dbReference type="GO" id="GO:0005666">
    <property type="term" value="C:RNA polymerase III complex"/>
    <property type="evidence" value="ECO:0007669"/>
    <property type="project" value="InterPro"/>
</dbReference>
<evidence type="ECO:0000313" key="6">
    <source>
        <dbReference type="Proteomes" id="UP000095283"/>
    </source>
</evidence>
<dbReference type="PANTHER" id="PTHR13408">
    <property type="entry name" value="DNA-DIRECTED RNA POLYMERASE III"/>
    <property type="match status" value="1"/>
</dbReference>
<dbReference type="GO" id="GO:0042797">
    <property type="term" value="P:tRNA transcription by RNA polymerase III"/>
    <property type="evidence" value="ECO:0007669"/>
    <property type="project" value="TreeGrafter"/>
</dbReference>
<dbReference type="PANTHER" id="PTHR13408:SF0">
    <property type="entry name" value="DNA-DIRECTED RNA POLYMERASE III SUBUNIT RPC4"/>
    <property type="match status" value="1"/>
</dbReference>
<feature type="region of interest" description="Disordered" evidence="5">
    <location>
        <begin position="379"/>
        <end position="398"/>
    </location>
</feature>
<feature type="compositionally biased region" description="Low complexity" evidence="5">
    <location>
        <begin position="1"/>
        <end position="13"/>
    </location>
</feature>
<dbReference type="AlphaFoldDB" id="A0A1I7XR91"/>
<sequence>MPARGRSSTSGRRITLPNLSLAGKREDKTLGPVSDANKKFDLPTIWNCRSDRASRGGVRGRGRGSARGGKARGTAKDKPALIESAGIFSEGLSGTDVRRVKHERDLAEMSNNDPCQTCDVTGWEEMWESDEEGDMAQLADLLRDGFISDYKRGSVLPLVLPKYDESQFIEIMNMNVKEELSNGSEDEKKEQEMDYKKKITSIRNFDELQRAVDEEANPTLKYSRKAADIFKHFDGDSSDNNLFLLQLPSVLNVLTEANYQTYVNGDINMSILPLDTVNYSSSSTSFLPRGRSIGKLQITRRGRVLLKVGGYIMDVAKTTPGGQQEGVMLLETCVQPDGVQASGLLHMRSLVREGKDAIYYLGPIRHHLTASLDWDDLKPHSDERNNENTSTSGTFTSPLKIKPMDVQRMREELLKIDKERMQWSIFAEQWATP</sequence>
<reference evidence="7" key="1">
    <citation type="submission" date="2016-11" db="UniProtKB">
        <authorList>
            <consortium name="WormBaseParasite"/>
        </authorList>
    </citation>
    <scope>IDENTIFICATION</scope>
</reference>
<evidence type="ECO:0000256" key="2">
    <source>
        <dbReference type="ARBA" id="ARBA00022478"/>
    </source>
</evidence>
<organism evidence="6 7">
    <name type="scientific">Heterorhabditis bacteriophora</name>
    <name type="common">Entomopathogenic nematode worm</name>
    <dbReference type="NCBI Taxonomy" id="37862"/>
    <lineage>
        <taxon>Eukaryota</taxon>
        <taxon>Metazoa</taxon>
        <taxon>Ecdysozoa</taxon>
        <taxon>Nematoda</taxon>
        <taxon>Chromadorea</taxon>
        <taxon>Rhabditida</taxon>
        <taxon>Rhabditina</taxon>
        <taxon>Rhabditomorpha</taxon>
        <taxon>Strongyloidea</taxon>
        <taxon>Heterorhabditidae</taxon>
        <taxon>Heterorhabditis</taxon>
    </lineage>
</organism>
<name>A0A1I7XR91_HETBA</name>
<dbReference type="InterPro" id="IPR007811">
    <property type="entry name" value="RPC4"/>
</dbReference>
<dbReference type="Proteomes" id="UP000095283">
    <property type="component" value="Unplaced"/>
</dbReference>
<proteinExistence type="predicted"/>
<dbReference type="WBParaSite" id="Hba_20320">
    <property type="protein sequence ID" value="Hba_20320"/>
    <property type="gene ID" value="Hba_20320"/>
</dbReference>
<feature type="compositionally biased region" description="Polar residues" evidence="5">
    <location>
        <begin position="387"/>
        <end position="397"/>
    </location>
</feature>
<accession>A0A1I7XR91</accession>
<evidence type="ECO:0000256" key="5">
    <source>
        <dbReference type="SAM" id="MobiDB-lite"/>
    </source>
</evidence>
<protein>
    <submittedName>
        <fullName evidence="7">DNA-directed RNA polymerase III subunit RPC5</fullName>
    </submittedName>
</protein>
<evidence type="ECO:0000313" key="7">
    <source>
        <dbReference type="WBParaSite" id="Hba_20320"/>
    </source>
</evidence>